<dbReference type="Gene3D" id="1.20.1070.10">
    <property type="entry name" value="Rhodopsin 7-helix transmembrane proteins"/>
    <property type="match status" value="1"/>
</dbReference>
<evidence type="ECO:0000256" key="2">
    <source>
        <dbReference type="SAM" id="Phobius"/>
    </source>
</evidence>
<dbReference type="AlphaFoldDB" id="A0AAE1AJL7"/>
<dbReference type="Proteomes" id="UP001283361">
    <property type="component" value="Unassembled WGS sequence"/>
</dbReference>
<accession>A0AAE1AJL7</accession>
<evidence type="ECO:0000313" key="4">
    <source>
        <dbReference type="Proteomes" id="UP001283361"/>
    </source>
</evidence>
<dbReference type="EMBL" id="JAWDGP010001807">
    <property type="protein sequence ID" value="KAK3787977.1"/>
    <property type="molecule type" value="Genomic_DNA"/>
</dbReference>
<keyword evidence="2" id="KW-1133">Transmembrane helix</keyword>
<keyword evidence="2" id="KW-0472">Membrane</keyword>
<dbReference type="SUPFAM" id="SSF81321">
    <property type="entry name" value="Family A G protein-coupled receptor-like"/>
    <property type="match status" value="1"/>
</dbReference>
<feature type="transmembrane region" description="Helical" evidence="2">
    <location>
        <begin position="40"/>
        <end position="64"/>
    </location>
</feature>
<proteinExistence type="predicted"/>
<keyword evidence="4" id="KW-1185">Reference proteome</keyword>
<organism evidence="3 4">
    <name type="scientific">Elysia crispata</name>
    <name type="common">lettuce slug</name>
    <dbReference type="NCBI Taxonomy" id="231223"/>
    <lineage>
        <taxon>Eukaryota</taxon>
        <taxon>Metazoa</taxon>
        <taxon>Spiralia</taxon>
        <taxon>Lophotrochozoa</taxon>
        <taxon>Mollusca</taxon>
        <taxon>Gastropoda</taxon>
        <taxon>Heterobranchia</taxon>
        <taxon>Euthyneura</taxon>
        <taxon>Panpulmonata</taxon>
        <taxon>Sacoglossa</taxon>
        <taxon>Placobranchoidea</taxon>
        <taxon>Plakobranchidae</taxon>
        <taxon>Elysia</taxon>
    </lineage>
</organism>
<sequence>MIPTNSNSSSPRDNNTVSQSTSLDYSTQTTEKILDMVSPILWFSIALVGTFGIIGNILNLIVYVKLGFSETIHVSYAAMVISDIGCILTAMWFGMACFSAIVQFLLADYRIHTDWCALAGLTGAWPHNAFSRTTALFTAWISLERCLGVMYPTRVKLLITSKVTKVLILIIYIAGLGPLSLVYVHSRVVTIFDPLSNYSTLLFYYNAKNELPHNVLDNGVNLHSISNS</sequence>
<gene>
    <name evidence="3" type="ORF">RRG08_042266</name>
</gene>
<evidence type="ECO:0008006" key="5">
    <source>
        <dbReference type="Google" id="ProtNLM"/>
    </source>
</evidence>
<reference evidence="3" key="1">
    <citation type="journal article" date="2023" name="G3 (Bethesda)">
        <title>A reference genome for the long-term kleptoplast-retaining sea slug Elysia crispata morphotype clarki.</title>
        <authorList>
            <person name="Eastman K.E."/>
            <person name="Pendleton A.L."/>
            <person name="Shaikh M.A."/>
            <person name="Suttiyut T."/>
            <person name="Ogas R."/>
            <person name="Tomko P."/>
            <person name="Gavelis G."/>
            <person name="Widhalm J.R."/>
            <person name="Wisecaver J.H."/>
        </authorList>
    </citation>
    <scope>NUCLEOTIDE SEQUENCE</scope>
    <source>
        <strain evidence="3">ECLA1</strain>
    </source>
</reference>
<feature type="transmembrane region" description="Helical" evidence="2">
    <location>
        <begin position="76"/>
        <end position="105"/>
    </location>
</feature>
<keyword evidence="2" id="KW-0812">Transmembrane</keyword>
<name>A0AAE1AJL7_9GAST</name>
<feature type="transmembrane region" description="Helical" evidence="2">
    <location>
        <begin position="166"/>
        <end position="184"/>
    </location>
</feature>
<comment type="caution">
    <text evidence="3">The sequence shown here is derived from an EMBL/GenBank/DDBJ whole genome shotgun (WGS) entry which is preliminary data.</text>
</comment>
<protein>
    <recommendedName>
        <fullName evidence="5">G-protein coupled receptors family 1 profile domain-containing protein</fullName>
    </recommendedName>
</protein>
<feature type="region of interest" description="Disordered" evidence="1">
    <location>
        <begin position="1"/>
        <end position="23"/>
    </location>
</feature>
<evidence type="ECO:0000256" key="1">
    <source>
        <dbReference type="SAM" id="MobiDB-lite"/>
    </source>
</evidence>
<evidence type="ECO:0000313" key="3">
    <source>
        <dbReference type="EMBL" id="KAK3787977.1"/>
    </source>
</evidence>